<gene>
    <name evidence="5" type="ORF">CYLTODRAFT_486177</name>
</gene>
<dbReference type="GO" id="GO:0016740">
    <property type="term" value="F:transferase activity"/>
    <property type="evidence" value="ECO:0007669"/>
    <property type="project" value="UniProtKB-KW"/>
</dbReference>
<keyword evidence="3" id="KW-0472">Membrane</keyword>
<dbReference type="OrthoDB" id="202415at2759"/>
<keyword evidence="3" id="KW-0812">Transmembrane</keyword>
<dbReference type="AlphaFoldDB" id="A0A0D7BT05"/>
<evidence type="ECO:0000256" key="1">
    <source>
        <dbReference type="ARBA" id="ARBA00010118"/>
    </source>
</evidence>
<evidence type="ECO:0000313" key="5">
    <source>
        <dbReference type="EMBL" id="KIY72721.1"/>
    </source>
</evidence>
<evidence type="ECO:0000313" key="6">
    <source>
        <dbReference type="Proteomes" id="UP000054007"/>
    </source>
</evidence>
<organism evidence="5 6">
    <name type="scientific">Cylindrobasidium torrendii FP15055 ss-10</name>
    <dbReference type="NCBI Taxonomy" id="1314674"/>
    <lineage>
        <taxon>Eukaryota</taxon>
        <taxon>Fungi</taxon>
        <taxon>Dikarya</taxon>
        <taxon>Basidiomycota</taxon>
        <taxon>Agaricomycotina</taxon>
        <taxon>Agaricomycetes</taxon>
        <taxon>Agaricomycetidae</taxon>
        <taxon>Agaricales</taxon>
        <taxon>Marasmiineae</taxon>
        <taxon>Physalacriaceae</taxon>
        <taxon>Cylindrobasidium</taxon>
    </lineage>
</organism>
<dbReference type="InterPro" id="IPR051091">
    <property type="entry name" value="O-Glucosyltr/Glycosyltrsf_90"/>
</dbReference>
<dbReference type="EMBL" id="KN880441">
    <property type="protein sequence ID" value="KIY72721.1"/>
    <property type="molecule type" value="Genomic_DNA"/>
</dbReference>
<evidence type="ECO:0000256" key="3">
    <source>
        <dbReference type="SAM" id="Phobius"/>
    </source>
</evidence>
<dbReference type="PANTHER" id="PTHR12203">
    <property type="entry name" value="KDEL LYS-ASP-GLU-LEU CONTAINING - RELATED"/>
    <property type="match status" value="1"/>
</dbReference>
<evidence type="ECO:0000256" key="2">
    <source>
        <dbReference type="ARBA" id="ARBA00022679"/>
    </source>
</evidence>
<evidence type="ECO:0000259" key="4">
    <source>
        <dbReference type="SMART" id="SM00672"/>
    </source>
</evidence>
<dbReference type="InterPro" id="IPR006598">
    <property type="entry name" value="CAP10"/>
</dbReference>
<feature type="domain" description="Glycosyl transferase CAP10" evidence="4">
    <location>
        <begin position="277"/>
        <end position="595"/>
    </location>
</feature>
<sequence>MLRHALRDGSFWQRQGGYVFIVCVFLVFLQFGLFAANKTDDAPEIIAEAAHDKSKTPRLTQHPIPHLMDEAENAFRRKVDGQSKTLKAAVAEYKKRYKRNPPKGFDQWFAFAQKADFVMMDEFDAISEDLEPFWALSGREMRRRAVQVGSLPSIDIVRIRDGKTTVVNLGKDSESTDVSARAQGFKRMTEKFTRLLPDLDFPINARAEGRVVVPWEHRQYPNLTVQDSSLGVEKVLGGPFTPDWQGESDVWEAVRRTCHPSSPARRLYSSVRSIFSMSPRGDNDFHFLSKTSSNLDLCDKPHAHYQQGHLFSDWRTIPALYPVFSPAKAKGFLDIRIPSHYYYGSTAHYTYGWDPINLELKELDDMEVPWQDKQDKIFWRGASTGGGNSPPGYAPQYHRHRFVRMASSDSVTDNKTITFLDPAGSHYVSTTMPLADLNYDVMDVAFVKATNPGAYPGGLEALEADHHFGDAVALGTHWSYKYVADLDGMGYSGKFMAYLASDSVPIKSTVYDEYYSDWIQPWVHFIPLSTTYKEIYNIYAYFSGPPPTAIALAEEQGLIHGPTEDGRTTGLTLRDFRNKEGDHRLKRIARGGKQWKKTMGRKEDMEVYLYRLCLEWARLMADDRDAMAYKG</sequence>
<keyword evidence="6" id="KW-1185">Reference proteome</keyword>
<comment type="similarity">
    <text evidence="1">Belongs to the glycosyltransferase 90 family.</text>
</comment>
<keyword evidence="3" id="KW-1133">Transmembrane helix</keyword>
<keyword evidence="2 5" id="KW-0808">Transferase</keyword>
<accession>A0A0D7BT05</accession>
<dbReference type="PANTHER" id="PTHR12203:SF35">
    <property type="entry name" value="PROTEIN O-GLUCOSYLTRANSFERASE 1"/>
    <property type="match status" value="1"/>
</dbReference>
<dbReference type="SMART" id="SM00672">
    <property type="entry name" value="CAP10"/>
    <property type="match status" value="1"/>
</dbReference>
<dbReference type="Proteomes" id="UP000054007">
    <property type="component" value="Unassembled WGS sequence"/>
</dbReference>
<protein>
    <submittedName>
        <fullName evidence="5">Glycosyltransferase family 90 protein</fullName>
    </submittedName>
</protein>
<feature type="transmembrane region" description="Helical" evidence="3">
    <location>
        <begin position="16"/>
        <end position="36"/>
    </location>
</feature>
<name>A0A0D7BT05_9AGAR</name>
<dbReference type="STRING" id="1314674.A0A0D7BT05"/>
<proteinExistence type="inferred from homology"/>
<reference evidence="5 6" key="1">
    <citation type="journal article" date="2015" name="Fungal Genet. Biol.">
        <title>Evolution of novel wood decay mechanisms in Agaricales revealed by the genome sequences of Fistulina hepatica and Cylindrobasidium torrendii.</title>
        <authorList>
            <person name="Floudas D."/>
            <person name="Held B.W."/>
            <person name="Riley R."/>
            <person name="Nagy L.G."/>
            <person name="Koehler G."/>
            <person name="Ransdell A.S."/>
            <person name="Younus H."/>
            <person name="Chow J."/>
            <person name="Chiniquy J."/>
            <person name="Lipzen A."/>
            <person name="Tritt A."/>
            <person name="Sun H."/>
            <person name="Haridas S."/>
            <person name="LaButti K."/>
            <person name="Ohm R.A."/>
            <person name="Kues U."/>
            <person name="Blanchette R.A."/>
            <person name="Grigoriev I.V."/>
            <person name="Minto R.E."/>
            <person name="Hibbett D.S."/>
        </authorList>
    </citation>
    <scope>NUCLEOTIDE SEQUENCE [LARGE SCALE GENOMIC DNA]</scope>
    <source>
        <strain evidence="5 6">FP15055 ss-10</strain>
    </source>
</reference>